<feature type="signal peptide" evidence="1">
    <location>
        <begin position="1"/>
        <end position="31"/>
    </location>
</feature>
<dbReference type="EMBL" id="JACMYG010000017">
    <property type="protein sequence ID" value="MBC2691425.1"/>
    <property type="molecule type" value="Genomic_DNA"/>
</dbReference>
<evidence type="ECO:0000313" key="2">
    <source>
        <dbReference type="EMBL" id="MBC2691425.1"/>
    </source>
</evidence>
<dbReference type="AlphaFoldDB" id="A0A7X1GFB5"/>
<keyword evidence="1" id="KW-0732">Signal</keyword>
<dbReference type="Proteomes" id="UP000526003">
    <property type="component" value="Unassembled WGS sequence"/>
</dbReference>
<protein>
    <submittedName>
        <fullName evidence="2">Uncharacterized protein</fullName>
    </submittedName>
</protein>
<evidence type="ECO:0000256" key="1">
    <source>
        <dbReference type="SAM" id="SignalP"/>
    </source>
</evidence>
<keyword evidence="3" id="KW-1185">Reference proteome</keyword>
<evidence type="ECO:0000313" key="3">
    <source>
        <dbReference type="Proteomes" id="UP000526003"/>
    </source>
</evidence>
<organism evidence="2 3">
    <name type="scientific">Pseudomonas kielensis</name>
    <dbReference type="NCBI Taxonomy" id="2762577"/>
    <lineage>
        <taxon>Bacteria</taxon>
        <taxon>Pseudomonadati</taxon>
        <taxon>Pseudomonadota</taxon>
        <taxon>Gammaproteobacteria</taxon>
        <taxon>Pseudomonadales</taxon>
        <taxon>Pseudomonadaceae</taxon>
        <taxon>Pseudomonas</taxon>
    </lineage>
</organism>
<name>A0A7X1GFB5_9PSED</name>
<proteinExistence type="predicted"/>
<reference evidence="2 3" key="1">
    <citation type="submission" date="2020-08" db="EMBL/GenBank/DDBJ databases">
        <title>Pseudomonas sp. nov.</title>
        <authorList>
            <person name="Gieschler S."/>
            <person name="Fiedler G."/>
            <person name="Brinks E."/>
            <person name="Boehnlein C."/>
            <person name="Franz C.M.A.P."/>
            <person name="Kabisch J."/>
        </authorList>
    </citation>
    <scope>NUCLEOTIDE SEQUENCE [LARGE SCALE GENOMIC DNA]</scope>
    <source>
        <strain evidence="2 3">MBT-1</strain>
    </source>
</reference>
<dbReference type="RefSeq" id="WP_166592389.1">
    <property type="nucleotide sequence ID" value="NZ_CP090311.1"/>
</dbReference>
<feature type="chain" id="PRO_5030943313" evidence="1">
    <location>
        <begin position="32"/>
        <end position="198"/>
    </location>
</feature>
<accession>A0A7X1GFB5</accession>
<sequence length="198" mass="20554">MSLLKKIIASKHAAVLLLTALTTFGAASVYAASQPTTKTAAAEKVAVLGNKFTFSLPKGFIANPLPGGDAANGTSGAKGTMYTNQQSKTVLIIAENTLPEGLSVKDNDAVFLDESISGFASQQREALADFNKQSEKSLTLKGLGLRQIDFTATQGGGPTLNTSLLAGSGTRMMLIQIISRADDKAGHAALVKNILGEK</sequence>
<comment type="caution">
    <text evidence="2">The sequence shown here is derived from an EMBL/GenBank/DDBJ whole genome shotgun (WGS) entry which is preliminary data.</text>
</comment>
<gene>
    <name evidence="2" type="ORF">H7995_16635</name>
</gene>